<dbReference type="InterPro" id="IPR050386">
    <property type="entry name" value="Glycosyl_hydrolase_5"/>
</dbReference>
<dbReference type="Pfam" id="PF00150">
    <property type="entry name" value="Cellulase"/>
    <property type="match status" value="1"/>
</dbReference>
<dbReference type="RefSeq" id="WP_228026274.1">
    <property type="nucleotide sequence ID" value="NZ_BKZV01000001.1"/>
</dbReference>
<dbReference type="PANTHER" id="PTHR31297:SF13">
    <property type="entry name" value="PUTATIVE-RELATED"/>
    <property type="match status" value="1"/>
</dbReference>
<keyword evidence="2 3" id="KW-0326">Glycosidase</keyword>
<dbReference type="GO" id="GO:0005576">
    <property type="term" value="C:extracellular region"/>
    <property type="evidence" value="ECO:0007669"/>
    <property type="project" value="TreeGrafter"/>
</dbReference>
<keyword evidence="6" id="KW-1185">Reference proteome</keyword>
<evidence type="ECO:0000259" key="4">
    <source>
        <dbReference type="Pfam" id="PF00150"/>
    </source>
</evidence>
<dbReference type="GO" id="GO:0009986">
    <property type="term" value="C:cell surface"/>
    <property type="evidence" value="ECO:0007669"/>
    <property type="project" value="TreeGrafter"/>
</dbReference>
<dbReference type="FunFam" id="3.20.20.80:FF:000130">
    <property type="entry name" value="Endoglucanase C"/>
    <property type="match status" value="1"/>
</dbReference>
<dbReference type="GO" id="GO:0009251">
    <property type="term" value="P:glucan catabolic process"/>
    <property type="evidence" value="ECO:0007669"/>
    <property type="project" value="TreeGrafter"/>
</dbReference>
<dbReference type="SUPFAM" id="SSF51445">
    <property type="entry name" value="(Trans)glycosidases"/>
    <property type="match status" value="1"/>
</dbReference>
<accession>A0A5J4K1F8</accession>
<evidence type="ECO:0000256" key="2">
    <source>
        <dbReference type="ARBA" id="ARBA00023295"/>
    </source>
</evidence>
<name>A0A5J4K1F8_9CHLR</name>
<evidence type="ECO:0000313" key="5">
    <source>
        <dbReference type="EMBL" id="GER81655.1"/>
    </source>
</evidence>
<dbReference type="Proteomes" id="UP000334820">
    <property type="component" value="Unassembled WGS sequence"/>
</dbReference>
<sequence>MTSGMLTTQGSQIVNAEGQPVILRGVGLGGWMNMENFITGYPANEEAQREALYKVLGPEKYRFFFDRFLEYFFGPDDARFLASLGLNLVRIPINYRHFESDMEPFVIKEEGFQHLDRVVNLCAEQGIYTILDLHALPGYQNQDWHSDNPTHKALFWKHRHFQDRTVHLWQALAGHYRDHPWVAGYNPMNEPGDPTGELIEPFYRRLYEAIRAVDPHHIIFFDGNRYSQDFHMFHQVWPNTVFTAHDYAEPGFIHGGPYPGYTDGQYFDASVVEEVFLKRTAFMREKGSPIWIGEFGPVYRGEPEADAMRYQLLRDQLEIYQRYGASWSIWTYKDIGLQGLVYTAPDSPWNELLRPFLEKKARLGVDTWGTLDTHIRHIIQPLEEIFAREFPDYAPFPFGAGWLIRRLVRHILLAEPLLEEFAALFAGLNEAELDRLLQSFRFEQCIQREPLNDILREYACR</sequence>
<dbReference type="GO" id="GO:0008422">
    <property type="term" value="F:beta-glucosidase activity"/>
    <property type="evidence" value="ECO:0007669"/>
    <property type="project" value="TreeGrafter"/>
</dbReference>
<comment type="similarity">
    <text evidence="3">Belongs to the glycosyl hydrolase 5 (cellulase A) family.</text>
</comment>
<dbReference type="PANTHER" id="PTHR31297">
    <property type="entry name" value="GLUCAN ENDO-1,6-BETA-GLUCOSIDASE B"/>
    <property type="match status" value="1"/>
</dbReference>
<evidence type="ECO:0000256" key="3">
    <source>
        <dbReference type="RuleBase" id="RU361153"/>
    </source>
</evidence>
<keyword evidence="1 3" id="KW-0378">Hydrolase</keyword>
<comment type="caution">
    <text evidence="5">The sequence shown here is derived from an EMBL/GenBank/DDBJ whole genome shotgun (WGS) entry which is preliminary data.</text>
</comment>
<protein>
    <recommendedName>
        <fullName evidence="4">Glycoside hydrolase family 5 domain-containing protein</fullName>
    </recommendedName>
</protein>
<organism evidence="5 6">
    <name type="scientific">Thermogemmatispora aurantia</name>
    <dbReference type="NCBI Taxonomy" id="2045279"/>
    <lineage>
        <taxon>Bacteria</taxon>
        <taxon>Bacillati</taxon>
        <taxon>Chloroflexota</taxon>
        <taxon>Ktedonobacteria</taxon>
        <taxon>Thermogemmatisporales</taxon>
        <taxon>Thermogemmatisporaceae</taxon>
        <taxon>Thermogemmatispora</taxon>
    </lineage>
</organism>
<evidence type="ECO:0000256" key="1">
    <source>
        <dbReference type="ARBA" id="ARBA00022801"/>
    </source>
</evidence>
<dbReference type="InterPro" id="IPR017853">
    <property type="entry name" value="GH"/>
</dbReference>
<proteinExistence type="inferred from homology"/>
<gene>
    <name evidence="5" type="ORF">KTAU_02930</name>
</gene>
<dbReference type="EMBL" id="BKZV01000001">
    <property type="protein sequence ID" value="GER81655.1"/>
    <property type="molecule type" value="Genomic_DNA"/>
</dbReference>
<reference evidence="5 6" key="1">
    <citation type="journal article" date="2019" name="Int. J. Syst. Evol. Microbiol.">
        <title>Thermogemmatispora aurantia sp. nov. and Thermogemmatispora argillosa sp. nov., within the class Ktedonobacteria, and emended description of the genus Thermogemmatispora.</title>
        <authorList>
            <person name="Zheng Y."/>
            <person name="Wang C.M."/>
            <person name="Sakai Y."/>
            <person name="Abe K."/>
            <person name="Yokota A."/>
            <person name="Yabe S."/>
        </authorList>
    </citation>
    <scope>NUCLEOTIDE SEQUENCE [LARGE SCALE GENOMIC DNA]</scope>
    <source>
        <strain evidence="5 6">A1-2</strain>
    </source>
</reference>
<dbReference type="Gene3D" id="3.20.20.80">
    <property type="entry name" value="Glycosidases"/>
    <property type="match status" value="1"/>
</dbReference>
<dbReference type="InterPro" id="IPR001547">
    <property type="entry name" value="Glyco_hydro_5"/>
</dbReference>
<feature type="domain" description="Glycoside hydrolase family 5" evidence="4">
    <location>
        <begin position="79"/>
        <end position="333"/>
    </location>
</feature>
<evidence type="ECO:0000313" key="6">
    <source>
        <dbReference type="Proteomes" id="UP000334820"/>
    </source>
</evidence>
<dbReference type="AlphaFoldDB" id="A0A5J4K1F8"/>